<evidence type="ECO:0000256" key="3">
    <source>
        <dbReference type="SAM" id="MobiDB-lite"/>
    </source>
</evidence>
<dbReference type="EMBL" id="MHQY01000005">
    <property type="protein sequence ID" value="OHA14575.1"/>
    <property type="molecule type" value="Genomic_DNA"/>
</dbReference>
<feature type="region of interest" description="Disordered" evidence="3">
    <location>
        <begin position="234"/>
        <end position="255"/>
    </location>
</feature>
<dbReference type="Proteomes" id="UP000177171">
    <property type="component" value="Unassembled WGS sequence"/>
</dbReference>
<comment type="caution">
    <text evidence="6">The sequence shown here is derived from an EMBL/GenBank/DDBJ whole genome shotgun (WGS) entry which is preliminary data.</text>
</comment>
<gene>
    <name evidence="6" type="ORF">A3G49_05275</name>
</gene>
<feature type="region of interest" description="Disordered" evidence="3">
    <location>
        <begin position="143"/>
        <end position="167"/>
    </location>
</feature>
<dbReference type="GO" id="GO:0046872">
    <property type="term" value="F:metal ion binding"/>
    <property type="evidence" value="ECO:0007669"/>
    <property type="project" value="UniProtKB-KW"/>
</dbReference>
<evidence type="ECO:0000313" key="7">
    <source>
        <dbReference type="Proteomes" id="UP000177171"/>
    </source>
</evidence>
<dbReference type="InterPro" id="IPR027805">
    <property type="entry name" value="Transposase_HTH_dom"/>
</dbReference>
<dbReference type="AlphaFoldDB" id="A0A1G2LSF6"/>
<dbReference type="Pfam" id="PF13613">
    <property type="entry name" value="HTH_Tnp_4"/>
    <property type="match status" value="1"/>
</dbReference>
<evidence type="ECO:0008006" key="8">
    <source>
        <dbReference type="Google" id="ProtNLM"/>
    </source>
</evidence>
<name>A0A1G2LSF6_9BACT</name>
<dbReference type="Pfam" id="PF13359">
    <property type="entry name" value="DDE_Tnp_4"/>
    <property type="match status" value="1"/>
</dbReference>
<protein>
    <recommendedName>
        <fullName evidence="8">Transposase</fullName>
    </recommendedName>
</protein>
<evidence type="ECO:0000256" key="2">
    <source>
        <dbReference type="ARBA" id="ARBA00022723"/>
    </source>
</evidence>
<sequence>MIHLEKLIKNDRLMRALTGLNAQEFMNLVPDFEKQWLASRQKRYDDTARRERKPGGGRKGFVKTIPEKLFFILFYYKCYPTYDVLSFFYDCNRSNACRRQQRMSAVLEAALKRKLVLPKRQLRNVEEFFKAFPEAREVFIDGTERPIQRPQDKEKQKANYSGKKKRHTRKNLIISTRKRYVGFLSRTVEGKEHDMTILKAQAPPRAIPKKIKTHVDLGFKGLDTEYPDHRISMPQRKSRTRDLTEAQKKRNKKKSSVRVLVEHAIGGIKRLRIVSDVFRNKKAGFDDQAMLISCGLWNYHLAMR</sequence>
<reference evidence="6 7" key="1">
    <citation type="journal article" date="2016" name="Nat. Commun.">
        <title>Thousands of microbial genomes shed light on interconnected biogeochemical processes in an aquifer system.</title>
        <authorList>
            <person name="Anantharaman K."/>
            <person name="Brown C.T."/>
            <person name="Hug L.A."/>
            <person name="Sharon I."/>
            <person name="Castelle C.J."/>
            <person name="Probst A.J."/>
            <person name="Thomas B.C."/>
            <person name="Singh A."/>
            <person name="Wilkins M.J."/>
            <person name="Karaoz U."/>
            <person name="Brodie E.L."/>
            <person name="Williams K.H."/>
            <person name="Hubbard S.S."/>
            <person name="Banfield J.F."/>
        </authorList>
    </citation>
    <scope>NUCLEOTIDE SEQUENCE [LARGE SCALE GENOMIC DNA]</scope>
</reference>
<comment type="cofactor">
    <cofactor evidence="1">
        <name>a divalent metal cation</name>
        <dbReference type="ChEBI" id="CHEBI:60240"/>
    </cofactor>
</comment>
<dbReference type="InterPro" id="IPR027806">
    <property type="entry name" value="HARBI1_dom"/>
</dbReference>
<dbReference type="PANTHER" id="PTHR23080">
    <property type="entry name" value="THAP DOMAIN PROTEIN"/>
    <property type="match status" value="1"/>
</dbReference>
<feature type="domain" description="DDE Tnp4" evidence="4">
    <location>
        <begin position="140"/>
        <end position="298"/>
    </location>
</feature>
<organism evidence="6 7">
    <name type="scientific">Candidatus Sungbacteria bacterium RIFCSPLOWO2_12_FULL_41_11</name>
    <dbReference type="NCBI Taxonomy" id="1802286"/>
    <lineage>
        <taxon>Bacteria</taxon>
        <taxon>Candidatus Sungiibacteriota</taxon>
    </lineage>
</organism>
<evidence type="ECO:0000259" key="5">
    <source>
        <dbReference type="Pfam" id="PF13613"/>
    </source>
</evidence>
<evidence type="ECO:0000313" key="6">
    <source>
        <dbReference type="EMBL" id="OHA14575.1"/>
    </source>
</evidence>
<keyword evidence="2" id="KW-0479">Metal-binding</keyword>
<feature type="compositionally biased region" description="Basic and acidic residues" evidence="3">
    <location>
        <begin position="143"/>
        <end position="157"/>
    </location>
</feature>
<proteinExistence type="predicted"/>
<evidence type="ECO:0000256" key="1">
    <source>
        <dbReference type="ARBA" id="ARBA00001968"/>
    </source>
</evidence>
<accession>A0A1G2LSF6</accession>
<feature type="domain" description="Transposase Helix-turn-helix" evidence="5">
    <location>
        <begin position="65"/>
        <end position="112"/>
    </location>
</feature>
<evidence type="ECO:0000259" key="4">
    <source>
        <dbReference type="Pfam" id="PF13359"/>
    </source>
</evidence>